<evidence type="ECO:0000313" key="2">
    <source>
        <dbReference type="Proteomes" id="UP000412311"/>
    </source>
</evidence>
<accession>A0A5E7S940</accession>
<organism evidence="1 2">
    <name type="scientific">Pseudomonas fluorescens</name>
    <dbReference type="NCBI Taxonomy" id="294"/>
    <lineage>
        <taxon>Bacteria</taxon>
        <taxon>Pseudomonadati</taxon>
        <taxon>Pseudomonadota</taxon>
        <taxon>Gammaproteobacteria</taxon>
        <taxon>Pseudomonadales</taxon>
        <taxon>Pseudomonadaceae</taxon>
        <taxon>Pseudomonas</taxon>
    </lineage>
</organism>
<gene>
    <name evidence="1" type="ORF">PS925_00365</name>
</gene>
<proteinExistence type="predicted"/>
<reference evidence="1 2" key="1">
    <citation type="submission" date="2019-09" db="EMBL/GenBank/DDBJ databases">
        <authorList>
            <person name="Chandra G."/>
            <person name="Truman W A."/>
        </authorList>
    </citation>
    <scope>NUCLEOTIDE SEQUENCE [LARGE SCALE GENOMIC DNA]</scope>
    <source>
        <strain evidence="1">PS925</strain>
    </source>
</reference>
<dbReference type="EMBL" id="CABVJG010000001">
    <property type="protein sequence ID" value="VVP79683.1"/>
    <property type="molecule type" value="Genomic_DNA"/>
</dbReference>
<protein>
    <submittedName>
        <fullName evidence="1">Uncharacterized protein</fullName>
    </submittedName>
</protein>
<dbReference type="AlphaFoldDB" id="A0A5E7S940"/>
<dbReference type="Proteomes" id="UP000412311">
    <property type="component" value="Unassembled WGS sequence"/>
</dbReference>
<evidence type="ECO:0000313" key="1">
    <source>
        <dbReference type="EMBL" id="VVP79683.1"/>
    </source>
</evidence>
<name>A0A5E7S940_PSEFL</name>
<dbReference type="RefSeq" id="WP_150792451.1">
    <property type="nucleotide sequence ID" value="NZ_CABVJG010000001.1"/>
</dbReference>
<sequence length="95" mass="11061">MDIIDRSEAIEKFTAETLSSLNQEKRECQLLNWWGIDPSNPDFLSLSEDPRKTIIAHDDLPDDIENSKYNELIQLALRPEHKRAKNSYLAKNLIH</sequence>